<dbReference type="PANTHER" id="PTHR10835">
    <property type="entry name" value="SQUALENE MONOOXYGENASE"/>
    <property type="match status" value="1"/>
</dbReference>
<dbReference type="EC" id="1.14.14.17" evidence="4 10"/>
<keyword evidence="10" id="KW-0812">Transmembrane</keyword>
<dbReference type="GO" id="GO:0050660">
    <property type="term" value="F:flavin adenine dinucleotide binding"/>
    <property type="evidence" value="ECO:0007669"/>
    <property type="project" value="UniProtKB-UniRule"/>
</dbReference>
<keyword evidence="10" id="KW-1133">Transmembrane helix</keyword>
<comment type="cofactor">
    <cofactor evidence="1 10">
        <name>FAD</name>
        <dbReference type="ChEBI" id="CHEBI:57692"/>
    </cofactor>
</comment>
<dbReference type="Gene3D" id="3.50.50.60">
    <property type="entry name" value="FAD/NAD(P)-binding domain"/>
    <property type="match status" value="1"/>
</dbReference>
<dbReference type="GO" id="GO:0005789">
    <property type="term" value="C:endoplasmic reticulum membrane"/>
    <property type="evidence" value="ECO:0007669"/>
    <property type="project" value="UniProtKB-SubCell"/>
</dbReference>
<comment type="catalytic activity">
    <reaction evidence="10">
        <text>squalene + reduced [NADPH--hemoprotein reductase] + O2 = (S)-2,3-epoxysqualene + oxidized [NADPH--hemoprotein reductase] + H2O + H(+)</text>
        <dbReference type="Rhea" id="RHEA:25282"/>
        <dbReference type="Rhea" id="RHEA-COMP:11964"/>
        <dbReference type="Rhea" id="RHEA-COMP:11965"/>
        <dbReference type="ChEBI" id="CHEBI:15377"/>
        <dbReference type="ChEBI" id="CHEBI:15378"/>
        <dbReference type="ChEBI" id="CHEBI:15379"/>
        <dbReference type="ChEBI" id="CHEBI:15440"/>
        <dbReference type="ChEBI" id="CHEBI:15441"/>
        <dbReference type="ChEBI" id="CHEBI:57618"/>
        <dbReference type="ChEBI" id="CHEBI:58210"/>
        <dbReference type="EC" id="1.14.14.17"/>
    </reaction>
</comment>
<evidence type="ECO:0000256" key="8">
    <source>
        <dbReference type="ARBA" id="ARBA00023002"/>
    </source>
</evidence>
<feature type="transmembrane region" description="Helical" evidence="10">
    <location>
        <begin position="375"/>
        <end position="393"/>
    </location>
</feature>
<dbReference type="InterPro" id="IPR036188">
    <property type="entry name" value="FAD/NAD-bd_sf"/>
</dbReference>
<comment type="function">
    <text evidence="10">Catalyzes the stereospecific oxidation of squalene to (S)-2,3-epoxysqualene, and is considered to be a rate-limiting enzyme in steroid biosynthesis.</text>
</comment>
<dbReference type="GO" id="GO:0004506">
    <property type="term" value="F:squalene monooxygenase activity"/>
    <property type="evidence" value="ECO:0007669"/>
    <property type="project" value="UniProtKB-UniRule"/>
</dbReference>
<gene>
    <name evidence="12" type="ORF">C8A03DRAFT_44282</name>
</gene>
<evidence type="ECO:0000313" key="13">
    <source>
        <dbReference type="Proteomes" id="UP001303760"/>
    </source>
</evidence>
<keyword evidence="5 10" id="KW-0285">Flavoprotein</keyword>
<evidence type="ECO:0000256" key="2">
    <source>
        <dbReference type="ARBA" id="ARBA00004154"/>
    </source>
</evidence>
<protein>
    <recommendedName>
        <fullName evidence="4 10">Squalene monooxygenase</fullName>
        <ecNumber evidence="4 10">1.14.14.17</ecNumber>
    </recommendedName>
</protein>
<evidence type="ECO:0000256" key="4">
    <source>
        <dbReference type="ARBA" id="ARBA00012312"/>
    </source>
</evidence>
<organism evidence="12 13">
    <name type="scientific">Achaetomium macrosporum</name>
    <dbReference type="NCBI Taxonomy" id="79813"/>
    <lineage>
        <taxon>Eukaryota</taxon>
        <taxon>Fungi</taxon>
        <taxon>Dikarya</taxon>
        <taxon>Ascomycota</taxon>
        <taxon>Pezizomycotina</taxon>
        <taxon>Sordariomycetes</taxon>
        <taxon>Sordariomycetidae</taxon>
        <taxon>Sordariales</taxon>
        <taxon>Chaetomiaceae</taxon>
        <taxon>Achaetomium</taxon>
    </lineage>
</organism>
<evidence type="ECO:0000256" key="9">
    <source>
        <dbReference type="ARBA" id="ARBA00023136"/>
    </source>
</evidence>
<accession>A0AAN7HAP7</accession>
<comment type="caution">
    <text evidence="12">The sequence shown here is derived from an EMBL/GenBank/DDBJ whole genome shotgun (WGS) entry which is preliminary data.</text>
</comment>
<dbReference type="AlphaFoldDB" id="A0AAN7HAP7"/>
<keyword evidence="9 10" id="KW-0472">Membrane</keyword>
<reference evidence="12" key="1">
    <citation type="journal article" date="2023" name="Mol. Phylogenet. Evol.">
        <title>Genome-scale phylogeny and comparative genomics of the fungal order Sordariales.</title>
        <authorList>
            <person name="Hensen N."/>
            <person name="Bonometti L."/>
            <person name="Westerberg I."/>
            <person name="Brannstrom I.O."/>
            <person name="Guillou S."/>
            <person name="Cros-Aarteil S."/>
            <person name="Calhoun S."/>
            <person name="Haridas S."/>
            <person name="Kuo A."/>
            <person name="Mondo S."/>
            <person name="Pangilinan J."/>
            <person name="Riley R."/>
            <person name="LaButti K."/>
            <person name="Andreopoulos B."/>
            <person name="Lipzen A."/>
            <person name="Chen C."/>
            <person name="Yan M."/>
            <person name="Daum C."/>
            <person name="Ng V."/>
            <person name="Clum A."/>
            <person name="Steindorff A."/>
            <person name="Ohm R.A."/>
            <person name="Martin F."/>
            <person name="Silar P."/>
            <person name="Natvig D.O."/>
            <person name="Lalanne C."/>
            <person name="Gautier V."/>
            <person name="Ament-Velasquez S.L."/>
            <person name="Kruys A."/>
            <person name="Hutchinson M.I."/>
            <person name="Powell A.J."/>
            <person name="Barry K."/>
            <person name="Miller A.N."/>
            <person name="Grigoriev I.V."/>
            <person name="Debuchy R."/>
            <person name="Gladieux P."/>
            <person name="Hiltunen Thoren M."/>
            <person name="Johannesson H."/>
        </authorList>
    </citation>
    <scope>NUCLEOTIDE SEQUENCE</scope>
    <source>
        <strain evidence="12">CBS 532.94</strain>
    </source>
</reference>
<evidence type="ECO:0000313" key="12">
    <source>
        <dbReference type="EMBL" id="KAK4237917.1"/>
    </source>
</evidence>
<comment type="subcellular location">
    <subcellularLocation>
        <location evidence="10">Endoplasmic reticulum membrane</location>
        <topology evidence="10">Multi-pass membrane protein</topology>
    </subcellularLocation>
    <subcellularLocation>
        <location evidence="2">Microsome membrane</location>
        <topology evidence="2">Multi-pass membrane protein</topology>
    </subcellularLocation>
</comment>
<reference evidence="12" key="2">
    <citation type="submission" date="2023-05" db="EMBL/GenBank/DDBJ databases">
        <authorList>
            <consortium name="Lawrence Berkeley National Laboratory"/>
            <person name="Steindorff A."/>
            <person name="Hensen N."/>
            <person name="Bonometti L."/>
            <person name="Westerberg I."/>
            <person name="Brannstrom I.O."/>
            <person name="Guillou S."/>
            <person name="Cros-Aarteil S."/>
            <person name="Calhoun S."/>
            <person name="Haridas S."/>
            <person name="Kuo A."/>
            <person name="Mondo S."/>
            <person name="Pangilinan J."/>
            <person name="Riley R."/>
            <person name="Labutti K."/>
            <person name="Andreopoulos B."/>
            <person name="Lipzen A."/>
            <person name="Chen C."/>
            <person name="Yanf M."/>
            <person name="Daum C."/>
            <person name="Ng V."/>
            <person name="Clum A."/>
            <person name="Ohm R."/>
            <person name="Martin F."/>
            <person name="Silar P."/>
            <person name="Natvig D."/>
            <person name="Lalanne C."/>
            <person name="Gautier V."/>
            <person name="Ament-Velasquez S.L."/>
            <person name="Kruys A."/>
            <person name="Hutchinson M.I."/>
            <person name="Powell A.J."/>
            <person name="Barry K."/>
            <person name="Miller A.N."/>
            <person name="Grigoriev I.V."/>
            <person name="Debuchy R."/>
            <person name="Gladieux P."/>
            <person name="Thoren M.H."/>
            <person name="Johannesson H."/>
        </authorList>
    </citation>
    <scope>NUCLEOTIDE SEQUENCE</scope>
    <source>
        <strain evidence="12">CBS 532.94</strain>
    </source>
</reference>
<evidence type="ECO:0000256" key="6">
    <source>
        <dbReference type="ARBA" id="ARBA00022827"/>
    </source>
</evidence>
<feature type="domain" description="Squalene epoxidase" evidence="11">
    <location>
        <begin position="127"/>
        <end position="400"/>
    </location>
</feature>
<proteinExistence type="inferred from homology"/>
<dbReference type="PANTHER" id="PTHR10835:SF0">
    <property type="entry name" value="SQUALENE MONOOXYGENASE"/>
    <property type="match status" value="1"/>
</dbReference>
<keyword evidence="13" id="KW-1185">Reference proteome</keyword>
<dbReference type="InterPro" id="IPR040125">
    <property type="entry name" value="Squalene_monox"/>
</dbReference>
<keyword evidence="8 10" id="KW-0560">Oxidoreductase</keyword>
<dbReference type="GO" id="GO:0006696">
    <property type="term" value="P:ergosterol biosynthetic process"/>
    <property type="evidence" value="ECO:0007669"/>
    <property type="project" value="TreeGrafter"/>
</dbReference>
<evidence type="ECO:0000256" key="10">
    <source>
        <dbReference type="RuleBase" id="RU367121"/>
    </source>
</evidence>
<dbReference type="Pfam" id="PF08491">
    <property type="entry name" value="SE"/>
    <property type="match status" value="1"/>
</dbReference>
<keyword evidence="7" id="KW-0492">Microsome</keyword>
<keyword evidence="10" id="KW-0256">Endoplasmic reticulum</keyword>
<comment type="similarity">
    <text evidence="3 10">Belongs to the squalene monooxygenase family.</text>
</comment>
<keyword evidence="6 10" id="KW-0274">FAD</keyword>
<name>A0AAN7HAP7_9PEZI</name>
<dbReference type="Proteomes" id="UP001303760">
    <property type="component" value="Unassembled WGS sequence"/>
</dbReference>
<keyword evidence="12" id="KW-0503">Monooxygenase</keyword>
<evidence type="ECO:0000256" key="5">
    <source>
        <dbReference type="ARBA" id="ARBA00022630"/>
    </source>
</evidence>
<evidence type="ECO:0000256" key="3">
    <source>
        <dbReference type="ARBA" id="ARBA00008802"/>
    </source>
</evidence>
<evidence type="ECO:0000256" key="7">
    <source>
        <dbReference type="ARBA" id="ARBA00022848"/>
    </source>
</evidence>
<evidence type="ECO:0000259" key="11">
    <source>
        <dbReference type="Pfam" id="PF08491"/>
    </source>
</evidence>
<evidence type="ECO:0000256" key="1">
    <source>
        <dbReference type="ARBA" id="ARBA00001974"/>
    </source>
</evidence>
<feature type="transmembrane region" description="Helical" evidence="10">
    <location>
        <begin position="400"/>
        <end position="423"/>
    </location>
</feature>
<dbReference type="SUPFAM" id="SSF51905">
    <property type="entry name" value="FAD/NAD(P)-binding domain"/>
    <property type="match status" value="1"/>
</dbReference>
<dbReference type="EMBL" id="MU860117">
    <property type="protein sequence ID" value="KAK4237917.1"/>
    <property type="molecule type" value="Genomic_DNA"/>
</dbReference>
<dbReference type="InterPro" id="IPR013698">
    <property type="entry name" value="Squalene_epoxidase"/>
</dbReference>
<sequence length="475" mass="52088">MATALARQGRSVFLLERSLKEPDRIVGEMMQPGGVRALEKLGLRHCLDDIDAIPVQEDPKATTKQAQTTNGFSFHHGRFVQKLRAAAAKEPNISIVETQVDGLIKTEGSGQILGVMSLTAGKRECFFAPSTIVADGYRSKFRAENTSRKPVAKSKFWALELHDVPLPAPCFGYVLVGLFSPVLLYQIGTHETRALVNVPDGLEAAQPANGGVLHYMRHHVLPRLPPAVQPAFSESLDKGRLRCMPNSFLPAVSSRVPGLIVAADALNMRHPLTGGGMTVALNDVALLAELLSPSKVPDLHDASRVLRQARAFHWRRKRHSLVINVLAQALYMLFAADDFYLEVLRQGCFEYLKKGGSCVDAPAGLLGGLIQRPLVLVYHFFAVAWLSVWVLLLSQPVWRLLITLAQCGAVLLKSCWVIFPYIAAELPKSGWVQHVCSSDSHIVVTALGTSRCNGQSRKDHQDKLHIESGSRPGCR</sequence>